<dbReference type="GO" id="GO:0017004">
    <property type="term" value="P:cytochrome complex assembly"/>
    <property type="evidence" value="ECO:0007669"/>
    <property type="project" value="UniProtKB-KW"/>
</dbReference>
<name>A0A936NCT7_9ACTN</name>
<feature type="transmembrane region" description="Helical" evidence="8">
    <location>
        <begin position="134"/>
        <end position="157"/>
    </location>
</feature>
<dbReference type="InterPro" id="IPR003544">
    <property type="entry name" value="Cyt_c_biogenesis_CcmB"/>
</dbReference>
<dbReference type="PRINTS" id="PR01414">
    <property type="entry name" value="CCMBBIOGNSIS"/>
</dbReference>
<dbReference type="Proteomes" id="UP000727993">
    <property type="component" value="Unassembled WGS sequence"/>
</dbReference>
<comment type="subcellular location">
    <subcellularLocation>
        <location evidence="1">Membrane</location>
        <topology evidence="1">Multi-pass membrane protein</topology>
    </subcellularLocation>
</comment>
<feature type="transmembrane region" description="Helical" evidence="8">
    <location>
        <begin position="28"/>
        <end position="48"/>
    </location>
</feature>
<evidence type="ECO:0000256" key="4">
    <source>
        <dbReference type="ARBA" id="ARBA00022692"/>
    </source>
</evidence>
<protein>
    <submittedName>
        <fullName evidence="9">Heme exporter protein CcmB</fullName>
    </submittedName>
</protein>
<comment type="similarity">
    <text evidence="2">Belongs to the CcmB/CycW/HelB family.</text>
</comment>
<dbReference type="GO" id="GO:0005886">
    <property type="term" value="C:plasma membrane"/>
    <property type="evidence" value="ECO:0007669"/>
    <property type="project" value="TreeGrafter"/>
</dbReference>
<keyword evidence="5" id="KW-0201">Cytochrome c-type biogenesis</keyword>
<keyword evidence="3" id="KW-0813">Transport</keyword>
<proteinExistence type="inferred from homology"/>
<evidence type="ECO:0000256" key="2">
    <source>
        <dbReference type="ARBA" id="ARBA00010544"/>
    </source>
</evidence>
<feature type="transmembrane region" description="Helical" evidence="8">
    <location>
        <begin position="106"/>
        <end position="128"/>
    </location>
</feature>
<comment type="caution">
    <text evidence="9">The sequence shown here is derived from an EMBL/GenBank/DDBJ whole genome shotgun (WGS) entry which is preliminary data.</text>
</comment>
<dbReference type="PANTHER" id="PTHR30070">
    <property type="entry name" value="HEME EXPORTER PROTEIN B"/>
    <property type="match status" value="1"/>
</dbReference>
<evidence type="ECO:0000256" key="7">
    <source>
        <dbReference type="ARBA" id="ARBA00023136"/>
    </source>
</evidence>
<keyword evidence="7 8" id="KW-0472">Membrane</keyword>
<evidence type="ECO:0000256" key="3">
    <source>
        <dbReference type="ARBA" id="ARBA00022448"/>
    </source>
</evidence>
<feature type="transmembrane region" description="Helical" evidence="8">
    <location>
        <begin position="169"/>
        <end position="189"/>
    </location>
</feature>
<organism evidence="9 10">
    <name type="scientific">Candidatus Neomicrothrix subdominans</name>
    <dbReference type="NCBI Taxonomy" id="2954438"/>
    <lineage>
        <taxon>Bacteria</taxon>
        <taxon>Bacillati</taxon>
        <taxon>Actinomycetota</taxon>
        <taxon>Acidimicrobiia</taxon>
        <taxon>Acidimicrobiales</taxon>
        <taxon>Microthrixaceae</taxon>
        <taxon>Candidatus Neomicrothrix</taxon>
    </lineage>
</organism>
<dbReference type="Pfam" id="PF03379">
    <property type="entry name" value="CcmB"/>
    <property type="match status" value="1"/>
</dbReference>
<keyword evidence="6 8" id="KW-1133">Transmembrane helix</keyword>
<feature type="transmembrane region" description="Helical" evidence="8">
    <location>
        <begin position="201"/>
        <end position="223"/>
    </location>
</feature>
<dbReference type="GO" id="GO:1903607">
    <property type="term" value="P:cytochrome c biosynthetic process"/>
    <property type="evidence" value="ECO:0007669"/>
    <property type="project" value="TreeGrafter"/>
</dbReference>
<feature type="transmembrane region" description="Helical" evidence="8">
    <location>
        <begin position="54"/>
        <end position="75"/>
    </location>
</feature>
<evidence type="ECO:0000256" key="8">
    <source>
        <dbReference type="SAM" id="Phobius"/>
    </source>
</evidence>
<dbReference type="AlphaFoldDB" id="A0A936NCT7"/>
<evidence type="ECO:0000313" key="10">
    <source>
        <dbReference type="Proteomes" id="UP000727993"/>
    </source>
</evidence>
<sequence>MADATRRVFRDATLLAGKDLRLEAKSRVGLAQVLPFGVLVLVVMAFALDAESRLLIEVSPGLFWVTVTFAAVLTVGRSAALEIEPGVDDALRLSGIAPMAMFLGKWIAVAVQLLVLEAVLVAAMAVLYRTPLSGPALGIATMVTATAGIAAVGTLLAALASTTRGRESLIPLLTLPVLAPVLIGATRATDVALGGSDGTGGWPWVALLGVFALSYVSLGVLAYRPLMEDS</sequence>
<evidence type="ECO:0000313" key="9">
    <source>
        <dbReference type="EMBL" id="MBK9297903.1"/>
    </source>
</evidence>
<dbReference type="EMBL" id="JADJZA010000007">
    <property type="protein sequence ID" value="MBK9297903.1"/>
    <property type="molecule type" value="Genomic_DNA"/>
</dbReference>
<evidence type="ECO:0000256" key="1">
    <source>
        <dbReference type="ARBA" id="ARBA00004141"/>
    </source>
</evidence>
<accession>A0A936NCT7</accession>
<keyword evidence="4 8" id="KW-0812">Transmembrane</keyword>
<dbReference type="PANTHER" id="PTHR30070:SF1">
    <property type="entry name" value="CYTOCHROME C BIOGENESIS B-RELATED"/>
    <property type="match status" value="1"/>
</dbReference>
<evidence type="ECO:0000256" key="5">
    <source>
        <dbReference type="ARBA" id="ARBA00022748"/>
    </source>
</evidence>
<dbReference type="GO" id="GO:0015232">
    <property type="term" value="F:heme transmembrane transporter activity"/>
    <property type="evidence" value="ECO:0007669"/>
    <property type="project" value="InterPro"/>
</dbReference>
<evidence type="ECO:0000256" key="6">
    <source>
        <dbReference type="ARBA" id="ARBA00022989"/>
    </source>
</evidence>
<gene>
    <name evidence="9" type="ORF">IPN02_13935</name>
</gene>
<reference evidence="9 10" key="1">
    <citation type="submission" date="2020-10" db="EMBL/GenBank/DDBJ databases">
        <title>Connecting structure to function with the recovery of over 1000 high-quality activated sludge metagenome-assembled genomes encoding full-length rRNA genes using long-read sequencing.</title>
        <authorList>
            <person name="Singleton C.M."/>
            <person name="Petriglieri F."/>
            <person name="Kristensen J.M."/>
            <person name="Kirkegaard R.H."/>
            <person name="Michaelsen T.Y."/>
            <person name="Andersen M.H."/>
            <person name="Karst S.M."/>
            <person name="Dueholm M.S."/>
            <person name="Nielsen P.H."/>
            <person name="Albertsen M."/>
        </authorList>
    </citation>
    <scope>NUCLEOTIDE SEQUENCE [LARGE SCALE GENOMIC DNA]</scope>
    <source>
        <strain evidence="9">Lyne_18-Q3-R50-59_MAXAC.006</strain>
    </source>
</reference>